<dbReference type="GO" id="GO:0008967">
    <property type="term" value="F:phosphoglycolate phosphatase activity"/>
    <property type="evidence" value="ECO:0007669"/>
    <property type="project" value="UniProtKB-EC"/>
</dbReference>
<dbReference type="SFLD" id="SFLDG01129">
    <property type="entry name" value="C1.5:_HAD__Beta-PGM__Phosphata"/>
    <property type="match status" value="1"/>
</dbReference>
<dbReference type="Proteomes" id="UP000223913">
    <property type="component" value="Unassembled WGS sequence"/>
</dbReference>
<comment type="similarity">
    <text evidence="3">Belongs to the HAD-like hydrolase superfamily. CbbY/CbbZ/Gph/YieH family.</text>
</comment>
<dbReference type="SFLD" id="SFLDS00003">
    <property type="entry name" value="Haloacid_Dehalogenase"/>
    <property type="match status" value="1"/>
</dbReference>
<name>A0A2D0N023_FLAN2</name>
<evidence type="ECO:0000256" key="3">
    <source>
        <dbReference type="ARBA" id="ARBA00006171"/>
    </source>
</evidence>
<dbReference type="InterPro" id="IPR023214">
    <property type="entry name" value="HAD_sf"/>
</dbReference>
<dbReference type="NCBIfam" id="TIGR01549">
    <property type="entry name" value="HAD-SF-IA-v1"/>
    <property type="match status" value="1"/>
</dbReference>
<comment type="caution">
    <text evidence="5">The sequence shown here is derived from an EMBL/GenBank/DDBJ whole genome shotgun (WGS) entry which is preliminary data.</text>
</comment>
<evidence type="ECO:0000256" key="4">
    <source>
        <dbReference type="ARBA" id="ARBA00013078"/>
    </source>
</evidence>
<proteinExistence type="inferred from homology"/>
<dbReference type="GO" id="GO:0005829">
    <property type="term" value="C:cytosol"/>
    <property type="evidence" value="ECO:0007669"/>
    <property type="project" value="TreeGrafter"/>
</dbReference>
<gene>
    <name evidence="5" type="ORF">CRP01_36980</name>
</gene>
<dbReference type="EMBL" id="PDUD01000054">
    <property type="protein sequence ID" value="PHN01499.1"/>
    <property type="molecule type" value="Genomic_DNA"/>
</dbReference>
<dbReference type="RefSeq" id="WP_099155131.1">
    <property type="nucleotide sequence ID" value="NZ_PDUD01000054.1"/>
</dbReference>
<dbReference type="GO" id="GO:0006281">
    <property type="term" value="P:DNA repair"/>
    <property type="evidence" value="ECO:0007669"/>
    <property type="project" value="TreeGrafter"/>
</dbReference>
<dbReference type="SUPFAM" id="SSF56784">
    <property type="entry name" value="HAD-like"/>
    <property type="match status" value="1"/>
</dbReference>
<dbReference type="Gene3D" id="1.10.150.240">
    <property type="entry name" value="Putative phosphatase, domain 2"/>
    <property type="match status" value="1"/>
</dbReference>
<dbReference type="PANTHER" id="PTHR43434">
    <property type="entry name" value="PHOSPHOGLYCOLATE PHOSPHATASE"/>
    <property type="match status" value="1"/>
</dbReference>
<dbReference type="Gene3D" id="3.40.50.1000">
    <property type="entry name" value="HAD superfamily/HAD-like"/>
    <property type="match status" value="1"/>
</dbReference>
<comment type="pathway">
    <text evidence="2">Organic acid metabolism; glycolate biosynthesis; glycolate from 2-phosphoglycolate: step 1/1.</text>
</comment>
<dbReference type="Pfam" id="PF13419">
    <property type="entry name" value="HAD_2"/>
    <property type="match status" value="1"/>
</dbReference>
<dbReference type="EC" id="3.1.3.18" evidence="4"/>
<sequence>MKKFIDSNLIFFWDFDGVILDSNKIRDIGFQRVLTEYPAQQVEELLKFHKLNGGLSRYVKFRYFFEKIRNEKLGEVKLLELCESFSEIMRKILNDESLLIQPTIKFIKENYSFFPMHIVSGSDQDELRYLCNSLDISKYFVSINGSPVPKIELVRNILNSFDYQKSNCVLIGDSINDYEAAISNEIFFLGYNNPSVEKLTTLEMKIF</sequence>
<dbReference type="InterPro" id="IPR050155">
    <property type="entry name" value="HAD-like_hydrolase_sf"/>
</dbReference>
<protein>
    <recommendedName>
        <fullName evidence="4">phosphoglycolate phosphatase</fullName>
        <ecNumber evidence="4">3.1.3.18</ecNumber>
    </recommendedName>
</protein>
<evidence type="ECO:0000256" key="1">
    <source>
        <dbReference type="ARBA" id="ARBA00000830"/>
    </source>
</evidence>
<dbReference type="AlphaFoldDB" id="A0A2D0N023"/>
<dbReference type="InterPro" id="IPR023198">
    <property type="entry name" value="PGP-like_dom2"/>
</dbReference>
<organism evidence="5 6">
    <name type="scientific">Flavilitoribacter nigricans (strain ATCC 23147 / DSM 23189 / NBRC 102662 / NCIMB 1420 / SS-2)</name>
    <name type="common">Lewinella nigricans</name>
    <dbReference type="NCBI Taxonomy" id="1122177"/>
    <lineage>
        <taxon>Bacteria</taxon>
        <taxon>Pseudomonadati</taxon>
        <taxon>Bacteroidota</taxon>
        <taxon>Saprospiria</taxon>
        <taxon>Saprospirales</taxon>
        <taxon>Lewinellaceae</taxon>
        <taxon>Flavilitoribacter</taxon>
    </lineage>
</organism>
<evidence type="ECO:0000313" key="5">
    <source>
        <dbReference type="EMBL" id="PHN01499.1"/>
    </source>
</evidence>
<keyword evidence="6" id="KW-1185">Reference proteome</keyword>
<dbReference type="PANTHER" id="PTHR43434:SF1">
    <property type="entry name" value="PHOSPHOGLYCOLATE PHOSPHATASE"/>
    <property type="match status" value="1"/>
</dbReference>
<evidence type="ECO:0000256" key="2">
    <source>
        <dbReference type="ARBA" id="ARBA00004818"/>
    </source>
</evidence>
<evidence type="ECO:0000313" key="6">
    <source>
        <dbReference type="Proteomes" id="UP000223913"/>
    </source>
</evidence>
<dbReference type="OrthoDB" id="9807630at2"/>
<dbReference type="CDD" id="cd01427">
    <property type="entry name" value="HAD_like"/>
    <property type="match status" value="1"/>
</dbReference>
<accession>A0A2D0N023</accession>
<dbReference type="InterPro" id="IPR041492">
    <property type="entry name" value="HAD_2"/>
</dbReference>
<dbReference type="InterPro" id="IPR036412">
    <property type="entry name" value="HAD-like_sf"/>
</dbReference>
<reference evidence="5 6" key="1">
    <citation type="submission" date="2017-10" db="EMBL/GenBank/DDBJ databases">
        <title>The draft genome sequence of Lewinella nigricans NBRC 102662.</title>
        <authorList>
            <person name="Wang K."/>
        </authorList>
    </citation>
    <scope>NUCLEOTIDE SEQUENCE [LARGE SCALE GENOMIC DNA]</scope>
    <source>
        <strain evidence="5 6">NBRC 102662</strain>
    </source>
</reference>
<dbReference type="InterPro" id="IPR006439">
    <property type="entry name" value="HAD-SF_hydro_IA"/>
</dbReference>
<comment type="catalytic activity">
    <reaction evidence="1">
        <text>2-phosphoglycolate + H2O = glycolate + phosphate</text>
        <dbReference type="Rhea" id="RHEA:14369"/>
        <dbReference type="ChEBI" id="CHEBI:15377"/>
        <dbReference type="ChEBI" id="CHEBI:29805"/>
        <dbReference type="ChEBI" id="CHEBI:43474"/>
        <dbReference type="ChEBI" id="CHEBI:58033"/>
        <dbReference type="EC" id="3.1.3.18"/>
    </reaction>
</comment>